<feature type="compositionally biased region" description="Low complexity" evidence="1">
    <location>
        <begin position="105"/>
        <end position="133"/>
    </location>
</feature>
<organism evidence="2 3">
    <name type="scientific">Laccaria amethystina LaAM-08-1</name>
    <dbReference type="NCBI Taxonomy" id="1095629"/>
    <lineage>
        <taxon>Eukaryota</taxon>
        <taxon>Fungi</taxon>
        <taxon>Dikarya</taxon>
        <taxon>Basidiomycota</taxon>
        <taxon>Agaricomycotina</taxon>
        <taxon>Agaricomycetes</taxon>
        <taxon>Agaricomycetidae</taxon>
        <taxon>Agaricales</taxon>
        <taxon>Agaricineae</taxon>
        <taxon>Hydnangiaceae</taxon>
        <taxon>Laccaria</taxon>
    </lineage>
</organism>
<feature type="region of interest" description="Disordered" evidence="1">
    <location>
        <begin position="229"/>
        <end position="270"/>
    </location>
</feature>
<proteinExistence type="predicted"/>
<dbReference type="AlphaFoldDB" id="A0A0C9XGS6"/>
<name>A0A0C9XGS6_9AGAR</name>
<dbReference type="OrthoDB" id="2980827at2759"/>
<dbReference type="HOGENOM" id="CLU_885857_0_0_1"/>
<keyword evidence="3" id="KW-1185">Reference proteome</keyword>
<dbReference type="Proteomes" id="UP000054477">
    <property type="component" value="Unassembled WGS sequence"/>
</dbReference>
<gene>
    <name evidence="2" type="ORF">K443DRAFT_10310</name>
</gene>
<evidence type="ECO:0000313" key="2">
    <source>
        <dbReference type="EMBL" id="KIJ96881.1"/>
    </source>
</evidence>
<feature type="region of interest" description="Disordered" evidence="1">
    <location>
        <begin position="76"/>
        <end position="158"/>
    </location>
</feature>
<reference evidence="3" key="2">
    <citation type="submission" date="2015-01" db="EMBL/GenBank/DDBJ databases">
        <title>Evolutionary Origins and Diversification of the Mycorrhizal Mutualists.</title>
        <authorList>
            <consortium name="DOE Joint Genome Institute"/>
            <consortium name="Mycorrhizal Genomics Consortium"/>
            <person name="Kohler A."/>
            <person name="Kuo A."/>
            <person name="Nagy L.G."/>
            <person name="Floudas D."/>
            <person name="Copeland A."/>
            <person name="Barry K.W."/>
            <person name="Cichocki N."/>
            <person name="Veneault-Fourrey C."/>
            <person name="LaButti K."/>
            <person name="Lindquist E.A."/>
            <person name="Lipzen A."/>
            <person name="Lundell T."/>
            <person name="Morin E."/>
            <person name="Murat C."/>
            <person name="Riley R."/>
            <person name="Ohm R."/>
            <person name="Sun H."/>
            <person name="Tunlid A."/>
            <person name="Henrissat B."/>
            <person name="Grigoriev I.V."/>
            <person name="Hibbett D.S."/>
            <person name="Martin F."/>
        </authorList>
    </citation>
    <scope>NUCLEOTIDE SEQUENCE [LARGE SCALE GENOMIC DNA]</scope>
    <source>
        <strain evidence="3">LaAM-08-1</strain>
    </source>
</reference>
<feature type="compositionally biased region" description="Pro residues" evidence="1">
    <location>
        <begin position="134"/>
        <end position="143"/>
    </location>
</feature>
<dbReference type="EMBL" id="KN838708">
    <property type="protein sequence ID" value="KIJ96881.1"/>
    <property type="molecule type" value="Genomic_DNA"/>
</dbReference>
<accession>A0A0C9XGS6</accession>
<evidence type="ECO:0000256" key="1">
    <source>
        <dbReference type="SAM" id="MobiDB-lite"/>
    </source>
</evidence>
<feature type="compositionally biased region" description="Acidic residues" evidence="1">
    <location>
        <begin position="239"/>
        <end position="251"/>
    </location>
</feature>
<evidence type="ECO:0000313" key="3">
    <source>
        <dbReference type="Proteomes" id="UP000054477"/>
    </source>
</evidence>
<reference evidence="2 3" key="1">
    <citation type="submission" date="2014-04" db="EMBL/GenBank/DDBJ databases">
        <authorList>
            <consortium name="DOE Joint Genome Institute"/>
            <person name="Kuo A."/>
            <person name="Kohler A."/>
            <person name="Nagy L.G."/>
            <person name="Floudas D."/>
            <person name="Copeland A."/>
            <person name="Barry K.W."/>
            <person name="Cichocki N."/>
            <person name="Veneault-Fourrey C."/>
            <person name="LaButti K."/>
            <person name="Lindquist E.A."/>
            <person name="Lipzen A."/>
            <person name="Lundell T."/>
            <person name="Morin E."/>
            <person name="Murat C."/>
            <person name="Sun H."/>
            <person name="Tunlid A."/>
            <person name="Henrissat B."/>
            <person name="Grigoriev I.V."/>
            <person name="Hibbett D.S."/>
            <person name="Martin F."/>
            <person name="Nordberg H.P."/>
            <person name="Cantor M.N."/>
            <person name="Hua S.X."/>
        </authorList>
    </citation>
    <scope>NUCLEOTIDE SEQUENCE [LARGE SCALE GENOMIC DNA]</scope>
    <source>
        <strain evidence="2 3">LaAM-08-1</strain>
    </source>
</reference>
<protein>
    <submittedName>
        <fullName evidence="2">Uncharacterized protein</fullName>
    </submittedName>
</protein>
<sequence length="314" mass="34423">MLIPWTPHNNLPSKSANIFTLMVLVYRLRKLQAKNTLHHGANRAAEMDKDLHDAQLKFISWQDSLMLSSRPICRTSFEPDRSSPHSTQSTSGRRPFVRPLPAIPHPSAAAHLPAPGSAPPAMVVHRSQQLSPRPLSPLPPLPPVSSSDGKSTSPSSLPPKLDSVWAYVDSGVPPEVPSPTTTAQRRHVAKLRRHLGKSVVDLLVDRGDTLQLGAGHSRSMSLSVPLCRSAHGHGADSAETSEDEEELEDVVSQEHEGVEEGEEADYSSRGSYRMGGLSKLFVGINIGRNGSLRREVRRWVVDDYDEVLHALRTL</sequence>
<feature type="compositionally biased region" description="Low complexity" evidence="1">
    <location>
        <begin position="144"/>
        <end position="158"/>
    </location>
</feature>